<evidence type="ECO:0000313" key="2">
    <source>
        <dbReference type="EMBL" id="CAI6337238.1"/>
    </source>
</evidence>
<evidence type="ECO:0000313" key="3">
    <source>
        <dbReference type="Proteomes" id="UP001152607"/>
    </source>
</evidence>
<feature type="region of interest" description="Disordered" evidence="1">
    <location>
        <begin position="34"/>
        <end position="54"/>
    </location>
</feature>
<keyword evidence="3" id="KW-1185">Reference proteome</keyword>
<name>A0A9W4UIK1_9PLEO</name>
<dbReference type="AlphaFoldDB" id="A0A9W4UIK1"/>
<proteinExistence type="predicted"/>
<dbReference type="EMBL" id="CAOQHR010000007">
    <property type="protein sequence ID" value="CAI6337238.1"/>
    <property type="molecule type" value="Genomic_DNA"/>
</dbReference>
<reference evidence="2" key="1">
    <citation type="submission" date="2023-01" db="EMBL/GenBank/DDBJ databases">
        <authorList>
            <person name="Van Ghelder C."/>
            <person name="Rancurel C."/>
        </authorList>
    </citation>
    <scope>NUCLEOTIDE SEQUENCE</scope>
    <source>
        <strain evidence="2">CNCM I-4278</strain>
    </source>
</reference>
<comment type="caution">
    <text evidence="2">The sequence shown here is derived from an EMBL/GenBank/DDBJ whole genome shotgun (WGS) entry which is preliminary data.</text>
</comment>
<protein>
    <submittedName>
        <fullName evidence="2">Uncharacterized protein</fullName>
    </submittedName>
</protein>
<gene>
    <name evidence="2" type="ORF">PDIGIT_LOCUS10347</name>
</gene>
<accession>A0A9W4UIK1</accession>
<organism evidence="2 3">
    <name type="scientific">Periconia digitata</name>
    <dbReference type="NCBI Taxonomy" id="1303443"/>
    <lineage>
        <taxon>Eukaryota</taxon>
        <taxon>Fungi</taxon>
        <taxon>Dikarya</taxon>
        <taxon>Ascomycota</taxon>
        <taxon>Pezizomycotina</taxon>
        <taxon>Dothideomycetes</taxon>
        <taxon>Pleosporomycetidae</taxon>
        <taxon>Pleosporales</taxon>
        <taxon>Massarineae</taxon>
        <taxon>Periconiaceae</taxon>
        <taxon>Periconia</taxon>
    </lineage>
</organism>
<sequence>MVDASWMDGRMLRLSESLSPANAPFSLLIGSPPKKKTQTCRGGHNKERKQSHEPVRAFKCSHLAHVASQTMLHLAAAWQMQNKKQKFKSFRCYSCGFGLVCHNHLKFTLDSRISLFARHGSSKPWHSAASRPQSHV</sequence>
<feature type="compositionally biased region" description="Basic and acidic residues" evidence="1">
    <location>
        <begin position="44"/>
        <end position="54"/>
    </location>
</feature>
<evidence type="ECO:0000256" key="1">
    <source>
        <dbReference type="SAM" id="MobiDB-lite"/>
    </source>
</evidence>
<dbReference type="Proteomes" id="UP001152607">
    <property type="component" value="Unassembled WGS sequence"/>
</dbReference>